<dbReference type="Pfam" id="PF00496">
    <property type="entry name" value="SBP_bac_5"/>
    <property type="match status" value="1"/>
</dbReference>
<dbReference type="InterPro" id="IPR039424">
    <property type="entry name" value="SBP_5"/>
</dbReference>
<comment type="similarity">
    <text evidence="1">Belongs to the bacterial solute-binding protein 5 family.</text>
</comment>
<dbReference type="STRING" id="86166.TAGGR_1278"/>
<dbReference type="InterPro" id="IPR030678">
    <property type="entry name" value="Peptide/Ni-bd"/>
</dbReference>
<keyword evidence="3 4" id="KW-0732">Signal</keyword>
<dbReference type="InterPro" id="IPR000914">
    <property type="entry name" value="SBP_5_dom"/>
</dbReference>
<keyword evidence="2" id="KW-0813">Transport</keyword>
<evidence type="ECO:0000256" key="4">
    <source>
        <dbReference type="SAM" id="SignalP"/>
    </source>
</evidence>
<name>A0A0U9HQW2_9BACT</name>
<evidence type="ECO:0000256" key="3">
    <source>
        <dbReference type="ARBA" id="ARBA00022729"/>
    </source>
</evidence>
<dbReference type="AlphaFoldDB" id="A0A0U9HQW2"/>
<dbReference type="Gene3D" id="3.10.105.10">
    <property type="entry name" value="Dipeptide-binding Protein, Domain 3"/>
    <property type="match status" value="1"/>
</dbReference>
<feature type="chain" id="PRO_5006865043" evidence="4">
    <location>
        <begin position="25"/>
        <end position="501"/>
    </location>
</feature>
<feature type="domain" description="Solute-binding protein family 5" evidence="5">
    <location>
        <begin position="70"/>
        <end position="412"/>
    </location>
</feature>
<dbReference type="Gene3D" id="3.90.76.10">
    <property type="entry name" value="Dipeptide-binding Protein, Domain 1"/>
    <property type="match status" value="1"/>
</dbReference>
<dbReference type="PANTHER" id="PTHR30290">
    <property type="entry name" value="PERIPLASMIC BINDING COMPONENT OF ABC TRANSPORTER"/>
    <property type="match status" value="1"/>
</dbReference>
<evidence type="ECO:0000313" key="7">
    <source>
        <dbReference type="Proteomes" id="UP000054976"/>
    </source>
</evidence>
<evidence type="ECO:0000256" key="2">
    <source>
        <dbReference type="ARBA" id="ARBA00022448"/>
    </source>
</evidence>
<dbReference type="GO" id="GO:1904680">
    <property type="term" value="F:peptide transmembrane transporter activity"/>
    <property type="evidence" value="ECO:0007669"/>
    <property type="project" value="TreeGrafter"/>
</dbReference>
<accession>A0A0U9HQW2</accession>
<dbReference type="OrthoDB" id="5469165at2"/>
<keyword evidence="7" id="KW-1185">Reference proteome</keyword>
<sequence>MNFKRVLFSLFVLVFISCSSTSRTYEGIVIALDSEPKRINPLFLTDLNSHMVSNIIFKGLIRINEKGIAEPELAESWEIKNNGLEIVFHLKENIYWHDGEKFKAEDVVFTYELFNSPQVASPRRGVLGPVKEIKVINPLTLAVIYKEPYGSAIESWSIGILPSHIGKKVLEPSFDNEPIGTGAFRIEKWQKGQFIFLISFDKFYGRKPATGKIILKFIPDPTTRYLELKSGKIDVAELPSYMKTDELSSQFNRYKADSFRYTCLGFNLKKHPFIDEKFRKAVAYSIDKEELINSVLKEGKISLGPYPANTWYFNTDVKPYPYDIEKARDILKNMKINSLKFSISINGENKEIQRVAQFIQQNLKNIGIEIEIKLYDWQTLRHRIIEEKVFDAVILSRAYLWDPDIYDLWHSSKTEKGQWNFFSFKDEKVDILLEKGRKTLNFNERQKIYREVHRLLYEKQACIFLYENPLVFYANKKIEGIIPDPRGMLYGVERWKMKRAN</sequence>
<comment type="caution">
    <text evidence="6">The sequence shown here is derived from an EMBL/GenBank/DDBJ whole genome shotgun (WGS) entry which is preliminary data.</text>
</comment>
<gene>
    <name evidence="6" type="ORF">TAGGR_1278</name>
</gene>
<dbReference type="PIRSF" id="PIRSF002741">
    <property type="entry name" value="MppA"/>
    <property type="match status" value="1"/>
</dbReference>
<proteinExistence type="inferred from homology"/>
<dbReference type="SUPFAM" id="SSF53850">
    <property type="entry name" value="Periplasmic binding protein-like II"/>
    <property type="match status" value="1"/>
</dbReference>
<reference evidence="7" key="1">
    <citation type="submission" date="2016-01" db="EMBL/GenBank/DDBJ databases">
        <title>Draft genome sequence of Thermodesulfovibrio aggregans strain TGE-P1.</title>
        <authorList>
            <person name="Sekiguchi Y."/>
            <person name="Ohashi A."/>
            <person name="Matsuura N."/>
            <person name="Tourlousse M.D."/>
        </authorList>
    </citation>
    <scope>NUCLEOTIDE SEQUENCE [LARGE SCALE GENOMIC DNA]</scope>
    <source>
        <strain evidence="7">TGE-P1</strain>
    </source>
</reference>
<evidence type="ECO:0000313" key="6">
    <source>
        <dbReference type="EMBL" id="GAQ94106.1"/>
    </source>
</evidence>
<dbReference type="Proteomes" id="UP000054976">
    <property type="component" value="Unassembled WGS sequence"/>
</dbReference>
<dbReference type="RefSeq" id="WP_059175583.1">
    <property type="nucleotide sequence ID" value="NZ_BCNO01000001.1"/>
</dbReference>
<dbReference type="PROSITE" id="PS51257">
    <property type="entry name" value="PROKAR_LIPOPROTEIN"/>
    <property type="match status" value="1"/>
</dbReference>
<evidence type="ECO:0000259" key="5">
    <source>
        <dbReference type="Pfam" id="PF00496"/>
    </source>
</evidence>
<dbReference type="GO" id="GO:0015833">
    <property type="term" value="P:peptide transport"/>
    <property type="evidence" value="ECO:0007669"/>
    <property type="project" value="TreeGrafter"/>
</dbReference>
<dbReference type="GO" id="GO:0030288">
    <property type="term" value="C:outer membrane-bounded periplasmic space"/>
    <property type="evidence" value="ECO:0007669"/>
    <property type="project" value="UniProtKB-ARBA"/>
</dbReference>
<dbReference type="GO" id="GO:0043190">
    <property type="term" value="C:ATP-binding cassette (ABC) transporter complex"/>
    <property type="evidence" value="ECO:0007669"/>
    <property type="project" value="InterPro"/>
</dbReference>
<dbReference type="PANTHER" id="PTHR30290:SF9">
    <property type="entry name" value="OLIGOPEPTIDE-BINDING PROTEIN APPA"/>
    <property type="match status" value="1"/>
</dbReference>
<dbReference type="EMBL" id="BCNO01000001">
    <property type="protein sequence ID" value="GAQ94106.1"/>
    <property type="molecule type" value="Genomic_DNA"/>
</dbReference>
<evidence type="ECO:0000256" key="1">
    <source>
        <dbReference type="ARBA" id="ARBA00005695"/>
    </source>
</evidence>
<organism evidence="6 7">
    <name type="scientific">Thermodesulfovibrio aggregans</name>
    <dbReference type="NCBI Taxonomy" id="86166"/>
    <lineage>
        <taxon>Bacteria</taxon>
        <taxon>Pseudomonadati</taxon>
        <taxon>Nitrospirota</taxon>
        <taxon>Thermodesulfovibrionia</taxon>
        <taxon>Thermodesulfovibrionales</taxon>
        <taxon>Thermodesulfovibrionaceae</taxon>
        <taxon>Thermodesulfovibrio</taxon>
    </lineage>
</organism>
<protein>
    <submittedName>
        <fullName evidence="6">Peptide/nickel transport system substrate-binding protein</fullName>
    </submittedName>
</protein>
<dbReference type="Gene3D" id="3.40.190.10">
    <property type="entry name" value="Periplasmic binding protein-like II"/>
    <property type="match status" value="1"/>
</dbReference>
<feature type="signal peptide" evidence="4">
    <location>
        <begin position="1"/>
        <end position="24"/>
    </location>
</feature>